<feature type="modified residue" description="4-aspartylphosphate" evidence="1">
    <location>
        <position position="76"/>
    </location>
</feature>
<reference evidence="4" key="2">
    <citation type="submission" date="2025-08" db="UniProtKB">
        <authorList>
            <consortium name="RefSeq"/>
        </authorList>
    </citation>
    <scope>IDENTIFICATION</scope>
    <source>
        <tissue evidence="4">Leaf</tissue>
    </source>
</reference>
<keyword evidence="1" id="KW-0597">Phosphoprotein</keyword>
<dbReference type="PANTHER" id="PTHR43228:SF12">
    <property type="entry name" value="TWO-COMPONENT RESPONSE REGULATOR 24"/>
    <property type="match status" value="1"/>
</dbReference>
<evidence type="ECO:0000313" key="3">
    <source>
        <dbReference type="Proteomes" id="UP000087766"/>
    </source>
</evidence>
<dbReference type="SUPFAM" id="SSF52172">
    <property type="entry name" value="CheY-like"/>
    <property type="match status" value="1"/>
</dbReference>
<evidence type="ECO:0000259" key="2">
    <source>
        <dbReference type="PROSITE" id="PS50110"/>
    </source>
</evidence>
<dbReference type="PANTHER" id="PTHR43228">
    <property type="entry name" value="TWO-COMPONENT RESPONSE REGULATOR"/>
    <property type="match status" value="1"/>
</dbReference>
<dbReference type="CDD" id="cd17546">
    <property type="entry name" value="REC_hyHK_CKI1_RcsC-like"/>
    <property type="match status" value="1"/>
</dbReference>
<evidence type="ECO:0000313" key="4">
    <source>
        <dbReference type="RefSeq" id="XP_022634687.1"/>
    </source>
</evidence>
<dbReference type="InterPro" id="IPR001789">
    <property type="entry name" value="Sig_transdc_resp-reg_receiver"/>
</dbReference>
<dbReference type="PROSITE" id="PS50110">
    <property type="entry name" value="RESPONSE_REGULATORY"/>
    <property type="match status" value="1"/>
</dbReference>
<dbReference type="OrthoDB" id="21225at2759"/>
<sequence length="143" mass="16083">MFFSCSGRKYWLYMMKPKNSSSQLKALVVDDDRVNRMTHQALLKKVGVENLASVENGKKAVELYCNGESFDLILMDKDMPVMNGIEATKQLRSMGIRDMIVGVSSSSRGAENVQQFMEAGLDEYYTKPLTVDTLKAILDKIKS</sequence>
<organism evidence="3 4">
    <name type="scientific">Vigna radiata var. radiata</name>
    <name type="common">Mung bean</name>
    <name type="synonym">Phaseolus aureus</name>
    <dbReference type="NCBI Taxonomy" id="3916"/>
    <lineage>
        <taxon>Eukaryota</taxon>
        <taxon>Viridiplantae</taxon>
        <taxon>Streptophyta</taxon>
        <taxon>Embryophyta</taxon>
        <taxon>Tracheophyta</taxon>
        <taxon>Spermatophyta</taxon>
        <taxon>Magnoliopsida</taxon>
        <taxon>eudicotyledons</taxon>
        <taxon>Gunneridae</taxon>
        <taxon>Pentapetalae</taxon>
        <taxon>rosids</taxon>
        <taxon>fabids</taxon>
        <taxon>Fabales</taxon>
        <taxon>Fabaceae</taxon>
        <taxon>Papilionoideae</taxon>
        <taxon>50 kb inversion clade</taxon>
        <taxon>NPAAA clade</taxon>
        <taxon>indigoferoid/millettioid clade</taxon>
        <taxon>Phaseoleae</taxon>
        <taxon>Vigna</taxon>
    </lineage>
</organism>
<dbReference type="GeneID" id="106757536"/>
<dbReference type="InterPro" id="IPR052048">
    <property type="entry name" value="ST_Response_Regulator"/>
</dbReference>
<feature type="domain" description="Response regulatory" evidence="2">
    <location>
        <begin position="25"/>
        <end position="142"/>
    </location>
</feature>
<gene>
    <name evidence="4" type="primary">LOC106757536</name>
</gene>
<dbReference type="Pfam" id="PF00072">
    <property type="entry name" value="Response_reg"/>
    <property type="match status" value="1"/>
</dbReference>
<dbReference type="Proteomes" id="UP000087766">
    <property type="component" value="Chromosome 3"/>
</dbReference>
<proteinExistence type="predicted"/>
<dbReference type="AlphaFoldDB" id="A0A3Q0EX14"/>
<dbReference type="RefSeq" id="XP_022634687.1">
    <property type="nucleotide sequence ID" value="XM_022778966.1"/>
</dbReference>
<reference evidence="3" key="1">
    <citation type="journal article" date="2014" name="Nat. Commun.">
        <title>Genome sequence of mungbean and insights into evolution within Vigna species.</title>
        <authorList>
            <person name="Kang Y.J."/>
            <person name="Kim S.K."/>
            <person name="Kim M.Y."/>
            <person name="Lestari P."/>
            <person name="Kim K.H."/>
            <person name="Ha B.K."/>
            <person name="Jun T.H."/>
            <person name="Hwang W.J."/>
            <person name="Lee T."/>
            <person name="Lee J."/>
            <person name="Shim S."/>
            <person name="Yoon M.Y."/>
            <person name="Jang Y.E."/>
            <person name="Han K.S."/>
            <person name="Taeprayoon P."/>
            <person name="Yoon N."/>
            <person name="Somta P."/>
            <person name="Tanya P."/>
            <person name="Kim K.S."/>
            <person name="Gwag J.G."/>
            <person name="Moon J.K."/>
            <person name="Lee Y.H."/>
            <person name="Park B.S."/>
            <person name="Bombarely A."/>
            <person name="Doyle J.J."/>
            <person name="Jackson S.A."/>
            <person name="Schafleitner R."/>
            <person name="Srinives P."/>
            <person name="Varshney R.K."/>
            <person name="Lee S.H."/>
        </authorList>
    </citation>
    <scope>NUCLEOTIDE SEQUENCE [LARGE SCALE GENOMIC DNA]</scope>
    <source>
        <strain evidence="3">cv. VC1973A</strain>
    </source>
</reference>
<dbReference type="Gene3D" id="3.40.50.2300">
    <property type="match status" value="1"/>
</dbReference>
<protein>
    <submittedName>
        <fullName evidence="4">Two-component response regulator ORR42 isoform X1</fullName>
    </submittedName>
</protein>
<dbReference type="GO" id="GO:0000160">
    <property type="term" value="P:phosphorelay signal transduction system"/>
    <property type="evidence" value="ECO:0007669"/>
    <property type="project" value="InterPro"/>
</dbReference>
<evidence type="ECO:0000256" key="1">
    <source>
        <dbReference type="PROSITE-ProRule" id="PRU00169"/>
    </source>
</evidence>
<name>A0A3Q0EX14_VIGRR</name>
<accession>A0A3Q0EX14</accession>
<dbReference type="InterPro" id="IPR011006">
    <property type="entry name" value="CheY-like_superfamily"/>
</dbReference>
<keyword evidence="3" id="KW-1185">Reference proteome</keyword>
<dbReference type="SMART" id="SM00448">
    <property type="entry name" value="REC"/>
    <property type="match status" value="1"/>
</dbReference>